<dbReference type="EMBL" id="CATQJL010000326">
    <property type="protein sequence ID" value="CAJ0609961.1"/>
    <property type="molecule type" value="Genomic_DNA"/>
</dbReference>
<name>A0AA36HFR1_CYLNA</name>
<evidence type="ECO:0000313" key="1">
    <source>
        <dbReference type="EMBL" id="CAJ0609961.1"/>
    </source>
</evidence>
<dbReference type="InterPro" id="IPR011989">
    <property type="entry name" value="ARM-like"/>
</dbReference>
<gene>
    <name evidence="1" type="ORF">CYNAS_LOCUS21944</name>
</gene>
<dbReference type="Proteomes" id="UP001176961">
    <property type="component" value="Unassembled WGS sequence"/>
</dbReference>
<dbReference type="Gene3D" id="1.25.10.10">
    <property type="entry name" value="Leucine-rich Repeat Variant"/>
    <property type="match status" value="1"/>
</dbReference>
<dbReference type="AlphaFoldDB" id="A0AA36HFR1"/>
<organism evidence="1 2">
    <name type="scientific">Cylicocyclus nassatus</name>
    <name type="common">Nematode worm</name>
    <dbReference type="NCBI Taxonomy" id="53992"/>
    <lineage>
        <taxon>Eukaryota</taxon>
        <taxon>Metazoa</taxon>
        <taxon>Ecdysozoa</taxon>
        <taxon>Nematoda</taxon>
        <taxon>Chromadorea</taxon>
        <taxon>Rhabditida</taxon>
        <taxon>Rhabditina</taxon>
        <taxon>Rhabditomorpha</taxon>
        <taxon>Strongyloidea</taxon>
        <taxon>Strongylidae</taxon>
        <taxon>Cylicocyclus</taxon>
    </lineage>
</organism>
<reference evidence="1" key="1">
    <citation type="submission" date="2023-07" db="EMBL/GenBank/DDBJ databases">
        <authorList>
            <consortium name="CYATHOMIX"/>
        </authorList>
    </citation>
    <scope>NUCLEOTIDE SEQUENCE</scope>
    <source>
        <strain evidence="1">N/A</strain>
    </source>
</reference>
<dbReference type="SUPFAM" id="SSF48371">
    <property type="entry name" value="ARM repeat"/>
    <property type="match status" value="1"/>
</dbReference>
<accession>A0AA36HFR1</accession>
<evidence type="ECO:0000313" key="2">
    <source>
        <dbReference type="Proteomes" id="UP001176961"/>
    </source>
</evidence>
<sequence>MQGVGEIDRLIRLVNGEHYSIDTKSNAIWAVREFAYKSSEIHMIVDMDIIEVLAVVIEAGSIRMPCFSCLSLIAAHCEECKARCWRSNLFFKIVACLKYKYIRRRDYEEIKEVVGCLRHLLDSAIARRTEIRTIVVRKTVKFFKKVVEKYIQWADVAKDAMYGIAFVTDDMNHVRQGILLKERKLVNLIFEIIVSDQLQYASIKTVSNLMCGSDEQRKLVSSHPKFYEALRHCLCRQSESTVIAAAVCQQLASSSADCEILFDSDELFKLLLESARNSAGELQKTCAWTVVKLLHNANEDRINFMMTNLLENAENVCDTLSKMLTVNDYDLHLSLLKALSEILPRYPTQAALLRDTNFLTLLESRIVTVQVTKSFSTKNSRLKRIGRNRV</sequence>
<keyword evidence="2" id="KW-1185">Reference proteome</keyword>
<proteinExistence type="predicted"/>
<comment type="caution">
    <text evidence="1">The sequence shown here is derived from an EMBL/GenBank/DDBJ whole genome shotgun (WGS) entry which is preliminary data.</text>
</comment>
<protein>
    <submittedName>
        <fullName evidence="1">Uncharacterized protein</fullName>
    </submittedName>
</protein>
<dbReference type="InterPro" id="IPR016024">
    <property type="entry name" value="ARM-type_fold"/>
</dbReference>